<keyword evidence="6 8" id="KW-0472">Membrane</keyword>
<accession>A0A0M6ZS42</accession>
<dbReference type="EMBL" id="CXWD01000003">
    <property type="protein sequence ID" value="CTQ65599.1"/>
    <property type="molecule type" value="Genomic_DNA"/>
</dbReference>
<feature type="transmembrane region" description="Helical" evidence="8">
    <location>
        <begin position="12"/>
        <end position="33"/>
    </location>
</feature>
<keyword evidence="5 8" id="KW-1133">Transmembrane helix</keyword>
<name>A0A0M6ZS42_9HYPH</name>
<proteinExistence type="inferred from homology"/>
<evidence type="ECO:0000256" key="2">
    <source>
        <dbReference type="ARBA" id="ARBA00005811"/>
    </source>
</evidence>
<evidence type="ECO:0000256" key="5">
    <source>
        <dbReference type="ARBA" id="ARBA00022989"/>
    </source>
</evidence>
<dbReference type="GO" id="GO:0015031">
    <property type="term" value="P:protein transport"/>
    <property type="evidence" value="ECO:0007669"/>
    <property type="project" value="UniProtKB-KW"/>
</dbReference>
<dbReference type="OrthoDB" id="8479787at2"/>
<evidence type="ECO:0000256" key="8">
    <source>
        <dbReference type="SAM" id="Phobius"/>
    </source>
</evidence>
<gene>
    <name evidence="9" type="ORF">LAX5112_00691</name>
</gene>
<keyword evidence="3" id="KW-1003">Cell membrane</keyword>
<evidence type="ECO:0000256" key="1">
    <source>
        <dbReference type="ARBA" id="ARBA00004162"/>
    </source>
</evidence>
<dbReference type="Pfam" id="PF02472">
    <property type="entry name" value="ExbD"/>
    <property type="match status" value="1"/>
</dbReference>
<evidence type="ECO:0000256" key="3">
    <source>
        <dbReference type="ARBA" id="ARBA00022475"/>
    </source>
</evidence>
<dbReference type="GO" id="GO:0022857">
    <property type="term" value="F:transmembrane transporter activity"/>
    <property type="evidence" value="ECO:0007669"/>
    <property type="project" value="InterPro"/>
</dbReference>
<dbReference type="RefSeq" id="WP_055670633.1">
    <property type="nucleotide sequence ID" value="NZ_CXWD01000003.1"/>
</dbReference>
<comment type="subcellular location">
    <subcellularLocation>
        <location evidence="1">Cell membrane</location>
        <topology evidence="1">Single-pass membrane protein</topology>
    </subcellularLocation>
    <subcellularLocation>
        <location evidence="7">Cell membrane</location>
        <topology evidence="7">Single-pass type II membrane protein</topology>
    </subcellularLocation>
</comment>
<dbReference type="STRING" id="388408.LAX5112_00691"/>
<dbReference type="GO" id="GO:0005886">
    <property type="term" value="C:plasma membrane"/>
    <property type="evidence" value="ECO:0007669"/>
    <property type="project" value="UniProtKB-SubCell"/>
</dbReference>
<keyword evidence="10" id="KW-1185">Reference proteome</keyword>
<evidence type="ECO:0000313" key="10">
    <source>
        <dbReference type="Proteomes" id="UP000053235"/>
    </source>
</evidence>
<protein>
    <submittedName>
        <fullName evidence="9">Biopolymer transport protein ExbD/TolR</fullName>
    </submittedName>
</protein>
<dbReference type="AlphaFoldDB" id="A0A0M6ZS42"/>
<sequence>MITLPRKTEKRPLETTISLINIVFLMLIFFLVAGQLAPPLDGQVDLAKSEEATPLPPPDALYARADGLLVHRDAEITAEAFLGSQAPTGDGIVRLGADAALPVDKLLDHVAALYAAGAVKVLIVTRKADP</sequence>
<evidence type="ECO:0000256" key="7">
    <source>
        <dbReference type="RuleBase" id="RU003879"/>
    </source>
</evidence>
<evidence type="ECO:0000256" key="6">
    <source>
        <dbReference type="ARBA" id="ARBA00023136"/>
    </source>
</evidence>
<keyword evidence="4 7" id="KW-0812">Transmembrane</keyword>
<keyword evidence="7" id="KW-0653">Protein transport</keyword>
<dbReference type="InterPro" id="IPR003400">
    <property type="entry name" value="ExbD"/>
</dbReference>
<evidence type="ECO:0000256" key="4">
    <source>
        <dbReference type="ARBA" id="ARBA00022692"/>
    </source>
</evidence>
<organism evidence="9 10">
    <name type="scientific">Roseibium alexandrii</name>
    <dbReference type="NCBI Taxonomy" id="388408"/>
    <lineage>
        <taxon>Bacteria</taxon>
        <taxon>Pseudomonadati</taxon>
        <taxon>Pseudomonadota</taxon>
        <taxon>Alphaproteobacteria</taxon>
        <taxon>Hyphomicrobiales</taxon>
        <taxon>Stappiaceae</taxon>
        <taxon>Roseibium</taxon>
    </lineage>
</organism>
<dbReference type="Proteomes" id="UP000053235">
    <property type="component" value="Unassembled WGS sequence"/>
</dbReference>
<keyword evidence="7" id="KW-0813">Transport</keyword>
<comment type="similarity">
    <text evidence="2 7">Belongs to the ExbD/TolR family.</text>
</comment>
<evidence type="ECO:0000313" key="9">
    <source>
        <dbReference type="EMBL" id="CTQ65599.1"/>
    </source>
</evidence>
<reference evidence="10" key="1">
    <citation type="submission" date="2015-07" db="EMBL/GenBank/DDBJ databases">
        <authorList>
            <person name="Rodrigo-Torres Lidia"/>
            <person name="Arahal R.David."/>
        </authorList>
    </citation>
    <scope>NUCLEOTIDE SEQUENCE [LARGE SCALE GENOMIC DNA]</scope>
    <source>
        <strain evidence="10">CECT 5112</strain>
    </source>
</reference>